<dbReference type="InterPro" id="IPR006016">
    <property type="entry name" value="UspA"/>
</dbReference>
<keyword evidence="3" id="KW-1185">Reference proteome</keyword>
<evidence type="ECO:0000313" key="2">
    <source>
        <dbReference type="EMBL" id="GLL09373.1"/>
    </source>
</evidence>
<name>A0A9W6NU94_9PSEU</name>
<proteinExistence type="predicted"/>
<dbReference type="EMBL" id="BSFQ01000002">
    <property type="protein sequence ID" value="GLL09373.1"/>
    <property type="molecule type" value="Genomic_DNA"/>
</dbReference>
<protein>
    <submittedName>
        <fullName evidence="2">Universal stress protein</fullName>
    </submittedName>
</protein>
<dbReference type="Proteomes" id="UP001143463">
    <property type="component" value="Unassembled WGS sequence"/>
</dbReference>
<comment type="caution">
    <text evidence="2">The sequence shown here is derived from an EMBL/GenBank/DDBJ whole genome shotgun (WGS) entry which is preliminary data.</text>
</comment>
<dbReference type="Pfam" id="PF00582">
    <property type="entry name" value="Usp"/>
    <property type="match status" value="1"/>
</dbReference>
<evidence type="ECO:0000259" key="1">
    <source>
        <dbReference type="Pfam" id="PF00582"/>
    </source>
</evidence>
<dbReference type="SUPFAM" id="SSF52402">
    <property type="entry name" value="Adenine nucleotide alpha hydrolases-like"/>
    <property type="match status" value="1"/>
</dbReference>
<accession>A0A9W6NU94</accession>
<feature type="domain" description="UspA" evidence="1">
    <location>
        <begin position="2"/>
        <end position="128"/>
    </location>
</feature>
<reference evidence="2" key="1">
    <citation type="journal article" date="2014" name="Int. J. Syst. Evol. Microbiol.">
        <title>Complete genome sequence of Corynebacterium casei LMG S-19264T (=DSM 44701T), isolated from a smear-ripened cheese.</title>
        <authorList>
            <consortium name="US DOE Joint Genome Institute (JGI-PGF)"/>
            <person name="Walter F."/>
            <person name="Albersmeier A."/>
            <person name="Kalinowski J."/>
            <person name="Ruckert C."/>
        </authorList>
    </citation>
    <scope>NUCLEOTIDE SEQUENCE</scope>
    <source>
        <strain evidence="2">VKM Ac-1069</strain>
    </source>
</reference>
<dbReference type="RefSeq" id="WP_197040403.1">
    <property type="nucleotide sequence ID" value="NZ_BAAAUZ010000013.1"/>
</dbReference>
<sequence>MSVTCRAALRWAVDEAVATGDRVEVVAVQYRPMHPDGGRADPGVVDATRRLVATELDDVLGNPLDEVPVTVDVVTLRGTPSDVLLARSVGRRTLVLGDAQRPAVADALLGSVAASCLRHAVGPIVLVPG</sequence>
<dbReference type="AlphaFoldDB" id="A0A9W6NU94"/>
<gene>
    <name evidence="2" type="ORF">GCM10017577_05130</name>
</gene>
<reference evidence="2" key="2">
    <citation type="submission" date="2023-01" db="EMBL/GenBank/DDBJ databases">
        <authorList>
            <person name="Sun Q."/>
            <person name="Evtushenko L."/>
        </authorList>
    </citation>
    <scope>NUCLEOTIDE SEQUENCE</scope>
    <source>
        <strain evidence="2">VKM Ac-1069</strain>
    </source>
</reference>
<dbReference type="CDD" id="cd00293">
    <property type="entry name" value="USP-like"/>
    <property type="match status" value="1"/>
</dbReference>
<dbReference type="Gene3D" id="3.40.50.620">
    <property type="entry name" value="HUPs"/>
    <property type="match status" value="1"/>
</dbReference>
<organism evidence="2 3">
    <name type="scientific">Pseudonocardia halophobica</name>
    <dbReference type="NCBI Taxonomy" id="29401"/>
    <lineage>
        <taxon>Bacteria</taxon>
        <taxon>Bacillati</taxon>
        <taxon>Actinomycetota</taxon>
        <taxon>Actinomycetes</taxon>
        <taxon>Pseudonocardiales</taxon>
        <taxon>Pseudonocardiaceae</taxon>
        <taxon>Pseudonocardia</taxon>
    </lineage>
</organism>
<dbReference type="InterPro" id="IPR014729">
    <property type="entry name" value="Rossmann-like_a/b/a_fold"/>
</dbReference>
<evidence type="ECO:0000313" key="3">
    <source>
        <dbReference type="Proteomes" id="UP001143463"/>
    </source>
</evidence>